<gene>
    <name evidence="1" type="ORF">NCPPB2254_00371</name>
</gene>
<comment type="caution">
    <text evidence="1">The sequence shown here is derived from an EMBL/GenBank/DDBJ whole genome shotgun (WGS) entry which is preliminary data.</text>
</comment>
<evidence type="ECO:0000313" key="2">
    <source>
        <dbReference type="Proteomes" id="UP000237580"/>
    </source>
</evidence>
<proteinExistence type="predicted"/>
<organism evidence="1 2">
    <name type="scientific">Pseudomonas syringae pv. persicae</name>
    <dbReference type="NCBI Taxonomy" id="237306"/>
    <lineage>
        <taxon>Bacteria</taxon>
        <taxon>Pseudomonadati</taxon>
        <taxon>Pseudomonadota</taxon>
        <taxon>Gammaproteobacteria</taxon>
        <taxon>Pseudomonadales</taxon>
        <taxon>Pseudomonadaceae</taxon>
        <taxon>Pseudomonas</taxon>
    </lineage>
</organism>
<dbReference type="Proteomes" id="UP000237580">
    <property type="component" value="Unassembled WGS sequence"/>
</dbReference>
<accession>A0AB38E8E7</accession>
<evidence type="ECO:0000313" key="1">
    <source>
        <dbReference type="EMBL" id="SOQ05501.1"/>
    </source>
</evidence>
<dbReference type="EMBL" id="ODAM01000009">
    <property type="protein sequence ID" value="SOQ05501.1"/>
    <property type="molecule type" value="Genomic_DNA"/>
</dbReference>
<sequence length="37" mass="4214">MRMGMWVGIRLGLGMRRGMENSTLLISLQRVLHTEIG</sequence>
<reference evidence="1 2" key="1">
    <citation type="submission" date="2017-11" db="EMBL/GenBank/DDBJ databases">
        <authorList>
            <person name="Blom J."/>
        </authorList>
    </citation>
    <scope>NUCLEOTIDE SEQUENCE [LARGE SCALE GENOMIC DNA]</scope>
    <source>
        <strain evidence="1">NCPPB 2254</strain>
    </source>
</reference>
<name>A0AB38E8E7_9PSED</name>
<dbReference type="AlphaFoldDB" id="A0AB38E8E7"/>
<protein>
    <submittedName>
        <fullName evidence="1">Uncharacterized protein</fullName>
    </submittedName>
</protein>